<keyword evidence="1" id="KW-0812">Transmembrane</keyword>
<keyword evidence="3" id="KW-1185">Reference proteome</keyword>
<dbReference type="Proteomes" id="UP000001292">
    <property type="component" value="Unassembled WGS sequence"/>
</dbReference>
<reference evidence="2 3" key="1">
    <citation type="journal article" date="2007" name="Nature">
        <title>Evolution of genes and genomes on the Drosophila phylogeny.</title>
        <authorList>
            <consortium name="Drosophila 12 Genomes Consortium"/>
            <person name="Clark A.G."/>
            <person name="Eisen M.B."/>
            <person name="Smith D.R."/>
            <person name="Bergman C.M."/>
            <person name="Oliver B."/>
            <person name="Markow T.A."/>
            <person name="Kaufman T.C."/>
            <person name="Kellis M."/>
            <person name="Gelbart W."/>
            <person name="Iyer V.N."/>
            <person name="Pollard D.A."/>
            <person name="Sackton T.B."/>
            <person name="Larracuente A.M."/>
            <person name="Singh N.D."/>
            <person name="Abad J.P."/>
            <person name="Abt D.N."/>
            <person name="Adryan B."/>
            <person name="Aguade M."/>
            <person name="Akashi H."/>
            <person name="Anderson W.W."/>
            <person name="Aquadro C.F."/>
            <person name="Ardell D.H."/>
            <person name="Arguello R."/>
            <person name="Artieri C.G."/>
            <person name="Barbash D.A."/>
            <person name="Barker D."/>
            <person name="Barsanti P."/>
            <person name="Batterham P."/>
            <person name="Batzoglou S."/>
            <person name="Begun D."/>
            <person name="Bhutkar A."/>
            <person name="Blanco E."/>
            <person name="Bosak S.A."/>
            <person name="Bradley R.K."/>
            <person name="Brand A.D."/>
            <person name="Brent M.R."/>
            <person name="Brooks A.N."/>
            <person name="Brown R.H."/>
            <person name="Butlin R.K."/>
            <person name="Caggese C."/>
            <person name="Calvi B.R."/>
            <person name="Bernardo de Carvalho A."/>
            <person name="Caspi A."/>
            <person name="Castrezana S."/>
            <person name="Celniker S.E."/>
            <person name="Chang J.L."/>
            <person name="Chapple C."/>
            <person name="Chatterji S."/>
            <person name="Chinwalla A."/>
            <person name="Civetta A."/>
            <person name="Clifton S.W."/>
            <person name="Comeron J.M."/>
            <person name="Costello J.C."/>
            <person name="Coyne J.A."/>
            <person name="Daub J."/>
            <person name="David R.G."/>
            <person name="Delcher A.L."/>
            <person name="Delehaunty K."/>
            <person name="Do C.B."/>
            <person name="Ebling H."/>
            <person name="Edwards K."/>
            <person name="Eickbush T."/>
            <person name="Evans J.D."/>
            <person name="Filipski A."/>
            <person name="Findeiss S."/>
            <person name="Freyhult E."/>
            <person name="Fulton L."/>
            <person name="Fulton R."/>
            <person name="Garcia A.C."/>
            <person name="Gardiner A."/>
            <person name="Garfield D.A."/>
            <person name="Garvin B.E."/>
            <person name="Gibson G."/>
            <person name="Gilbert D."/>
            <person name="Gnerre S."/>
            <person name="Godfrey J."/>
            <person name="Good R."/>
            <person name="Gotea V."/>
            <person name="Gravely B."/>
            <person name="Greenberg A.J."/>
            <person name="Griffiths-Jones S."/>
            <person name="Gross S."/>
            <person name="Guigo R."/>
            <person name="Gustafson E.A."/>
            <person name="Haerty W."/>
            <person name="Hahn M.W."/>
            <person name="Halligan D.L."/>
            <person name="Halpern A.L."/>
            <person name="Halter G.M."/>
            <person name="Han M.V."/>
            <person name="Heger A."/>
            <person name="Hillier L."/>
            <person name="Hinrichs A.S."/>
            <person name="Holmes I."/>
            <person name="Hoskins R.A."/>
            <person name="Hubisz M.J."/>
            <person name="Hultmark D."/>
            <person name="Huntley M.A."/>
            <person name="Jaffe D.B."/>
            <person name="Jagadeeshan S."/>
            <person name="Jeck W.R."/>
            <person name="Johnson J."/>
            <person name="Jones C.D."/>
            <person name="Jordan W.C."/>
            <person name="Karpen G.H."/>
            <person name="Kataoka E."/>
            <person name="Keightley P.D."/>
            <person name="Kheradpour P."/>
            <person name="Kirkness E.F."/>
            <person name="Koerich L.B."/>
            <person name="Kristiansen K."/>
            <person name="Kudrna D."/>
            <person name="Kulathinal R.J."/>
            <person name="Kumar S."/>
            <person name="Kwok R."/>
            <person name="Lander E."/>
            <person name="Langley C.H."/>
            <person name="Lapoint R."/>
            <person name="Lazzaro B.P."/>
            <person name="Lee S.J."/>
            <person name="Levesque L."/>
            <person name="Li R."/>
            <person name="Lin C.F."/>
            <person name="Lin M.F."/>
            <person name="Lindblad-Toh K."/>
            <person name="Llopart A."/>
            <person name="Long M."/>
            <person name="Low L."/>
            <person name="Lozovsky E."/>
            <person name="Lu J."/>
            <person name="Luo M."/>
            <person name="Machado C.A."/>
            <person name="Makalowski W."/>
            <person name="Marzo M."/>
            <person name="Matsuda M."/>
            <person name="Matzkin L."/>
            <person name="McAllister B."/>
            <person name="McBride C.S."/>
            <person name="McKernan B."/>
            <person name="McKernan K."/>
            <person name="Mendez-Lago M."/>
            <person name="Minx P."/>
            <person name="Mollenhauer M.U."/>
            <person name="Montooth K."/>
            <person name="Mount S.M."/>
            <person name="Mu X."/>
            <person name="Myers E."/>
            <person name="Negre B."/>
            <person name="Newfeld S."/>
            <person name="Nielsen R."/>
            <person name="Noor M.A."/>
            <person name="O'Grady P."/>
            <person name="Pachter L."/>
            <person name="Papaceit M."/>
            <person name="Parisi M.J."/>
            <person name="Parisi M."/>
            <person name="Parts L."/>
            <person name="Pedersen J.S."/>
            <person name="Pesole G."/>
            <person name="Phillippy A.M."/>
            <person name="Ponting C.P."/>
            <person name="Pop M."/>
            <person name="Porcelli D."/>
            <person name="Powell J.R."/>
            <person name="Prohaska S."/>
            <person name="Pruitt K."/>
            <person name="Puig M."/>
            <person name="Quesneville H."/>
            <person name="Ram K.R."/>
            <person name="Rand D."/>
            <person name="Rasmussen M.D."/>
            <person name="Reed L.K."/>
            <person name="Reenan R."/>
            <person name="Reily A."/>
            <person name="Remington K.A."/>
            <person name="Rieger T.T."/>
            <person name="Ritchie M.G."/>
            <person name="Robin C."/>
            <person name="Rogers Y.H."/>
            <person name="Rohde C."/>
            <person name="Rozas J."/>
            <person name="Rubenfield M.J."/>
            <person name="Ruiz A."/>
            <person name="Russo S."/>
            <person name="Salzberg S.L."/>
            <person name="Sanchez-Gracia A."/>
            <person name="Saranga D.J."/>
            <person name="Sato H."/>
            <person name="Schaeffer S.W."/>
            <person name="Schatz M.C."/>
            <person name="Schlenke T."/>
            <person name="Schwartz R."/>
            <person name="Segarra C."/>
            <person name="Singh R.S."/>
            <person name="Sirot L."/>
            <person name="Sirota M."/>
            <person name="Sisneros N.B."/>
            <person name="Smith C.D."/>
            <person name="Smith T.F."/>
            <person name="Spieth J."/>
            <person name="Stage D.E."/>
            <person name="Stark A."/>
            <person name="Stephan W."/>
            <person name="Strausberg R.L."/>
            <person name="Strempel S."/>
            <person name="Sturgill D."/>
            <person name="Sutton G."/>
            <person name="Sutton G.G."/>
            <person name="Tao W."/>
            <person name="Teichmann S."/>
            <person name="Tobari Y.N."/>
            <person name="Tomimura Y."/>
            <person name="Tsolas J.M."/>
            <person name="Valente V.L."/>
            <person name="Venter E."/>
            <person name="Venter J.C."/>
            <person name="Vicario S."/>
            <person name="Vieira F.G."/>
            <person name="Vilella A.J."/>
            <person name="Villasante A."/>
            <person name="Walenz B."/>
            <person name="Wang J."/>
            <person name="Wasserman M."/>
            <person name="Watts T."/>
            <person name="Wilson D."/>
            <person name="Wilson R.K."/>
            <person name="Wing R.A."/>
            <person name="Wolfner M.F."/>
            <person name="Wong A."/>
            <person name="Wong G.K."/>
            <person name="Wu C.I."/>
            <person name="Wu G."/>
            <person name="Yamamoto D."/>
            <person name="Yang H.P."/>
            <person name="Yang S.P."/>
            <person name="Yorke J.A."/>
            <person name="Yoshida K."/>
            <person name="Zdobnov E."/>
            <person name="Zhang P."/>
            <person name="Zhang Y."/>
            <person name="Zimin A.V."/>
            <person name="Baldwin J."/>
            <person name="Abdouelleil A."/>
            <person name="Abdulkadir J."/>
            <person name="Abebe A."/>
            <person name="Abera B."/>
            <person name="Abreu J."/>
            <person name="Acer S.C."/>
            <person name="Aftuck L."/>
            <person name="Alexander A."/>
            <person name="An P."/>
            <person name="Anderson E."/>
            <person name="Anderson S."/>
            <person name="Arachi H."/>
            <person name="Azer M."/>
            <person name="Bachantsang P."/>
            <person name="Barry A."/>
            <person name="Bayul T."/>
            <person name="Berlin A."/>
            <person name="Bessette D."/>
            <person name="Bloom T."/>
            <person name="Blye J."/>
            <person name="Boguslavskiy L."/>
            <person name="Bonnet C."/>
            <person name="Boukhgalter B."/>
            <person name="Bourzgui I."/>
            <person name="Brown A."/>
            <person name="Cahill P."/>
            <person name="Channer S."/>
            <person name="Cheshatsang Y."/>
            <person name="Chuda L."/>
            <person name="Citroen M."/>
            <person name="Collymore A."/>
            <person name="Cooke P."/>
            <person name="Costello M."/>
            <person name="D'Aco K."/>
            <person name="Daza R."/>
            <person name="De Haan G."/>
            <person name="DeGray S."/>
            <person name="DeMaso C."/>
            <person name="Dhargay N."/>
            <person name="Dooley K."/>
            <person name="Dooley E."/>
            <person name="Doricent M."/>
            <person name="Dorje P."/>
            <person name="Dorjee K."/>
            <person name="Dupes A."/>
            <person name="Elong R."/>
            <person name="Falk J."/>
            <person name="Farina A."/>
            <person name="Faro S."/>
            <person name="Ferguson D."/>
            <person name="Fisher S."/>
            <person name="Foley C.D."/>
            <person name="Franke A."/>
            <person name="Friedrich D."/>
            <person name="Gadbois L."/>
            <person name="Gearin G."/>
            <person name="Gearin C.R."/>
            <person name="Giannoukos G."/>
            <person name="Goode T."/>
            <person name="Graham J."/>
            <person name="Grandbois E."/>
            <person name="Grewal S."/>
            <person name="Gyaltsen K."/>
            <person name="Hafez N."/>
            <person name="Hagos B."/>
            <person name="Hall J."/>
            <person name="Henson C."/>
            <person name="Hollinger A."/>
            <person name="Honan T."/>
            <person name="Huard M.D."/>
            <person name="Hughes L."/>
            <person name="Hurhula B."/>
            <person name="Husby M.E."/>
            <person name="Kamat A."/>
            <person name="Kanga B."/>
            <person name="Kashin S."/>
            <person name="Khazanovich D."/>
            <person name="Kisner P."/>
            <person name="Lance K."/>
            <person name="Lara M."/>
            <person name="Lee W."/>
            <person name="Lennon N."/>
            <person name="Letendre F."/>
            <person name="LeVine R."/>
            <person name="Lipovsky A."/>
            <person name="Liu X."/>
            <person name="Liu J."/>
            <person name="Liu S."/>
            <person name="Lokyitsang T."/>
            <person name="Lokyitsang Y."/>
            <person name="Lubonja R."/>
            <person name="Lui A."/>
            <person name="MacDonald P."/>
            <person name="Magnisalis V."/>
            <person name="Maru K."/>
            <person name="Matthews C."/>
            <person name="McCusker W."/>
            <person name="McDonough S."/>
            <person name="Mehta T."/>
            <person name="Meldrim J."/>
            <person name="Meneus L."/>
            <person name="Mihai O."/>
            <person name="Mihalev A."/>
            <person name="Mihova T."/>
            <person name="Mittelman R."/>
            <person name="Mlenga V."/>
            <person name="Montmayeur A."/>
            <person name="Mulrain L."/>
            <person name="Navidi A."/>
            <person name="Naylor J."/>
            <person name="Negash T."/>
            <person name="Nguyen T."/>
            <person name="Nguyen N."/>
            <person name="Nicol R."/>
            <person name="Norbu C."/>
            <person name="Norbu N."/>
            <person name="Novod N."/>
            <person name="O'Neill B."/>
            <person name="Osman S."/>
            <person name="Markiewicz E."/>
            <person name="Oyono O.L."/>
            <person name="Patti C."/>
            <person name="Phunkhang P."/>
            <person name="Pierre F."/>
            <person name="Priest M."/>
            <person name="Raghuraman S."/>
            <person name="Rege F."/>
            <person name="Reyes R."/>
            <person name="Rise C."/>
            <person name="Rogov P."/>
            <person name="Ross K."/>
            <person name="Ryan E."/>
            <person name="Settipalli S."/>
            <person name="Shea T."/>
            <person name="Sherpa N."/>
            <person name="Shi L."/>
            <person name="Shih D."/>
            <person name="Sparrow T."/>
            <person name="Spaulding J."/>
            <person name="Stalker J."/>
            <person name="Stange-Thomann N."/>
            <person name="Stavropoulos S."/>
            <person name="Stone C."/>
            <person name="Strader C."/>
            <person name="Tesfaye S."/>
            <person name="Thomson T."/>
            <person name="Thoulutsang Y."/>
            <person name="Thoulutsang D."/>
            <person name="Topham K."/>
            <person name="Topping I."/>
            <person name="Tsamla T."/>
            <person name="Vassiliev H."/>
            <person name="Vo A."/>
            <person name="Wangchuk T."/>
            <person name="Wangdi T."/>
            <person name="Weiand M."/>
            <person name="Wilkinson J."/>
            <person name="Wilson A."/>
            <person name="Yadav S."/>
            <person name="Young G."/>
            <person name="Yu Q."/>
            <person name="Zembek L."/>
            <person name="Zhong D."/>
            <person name="Zimmer A."/>
            <person name="Zwirko Z."/>
            <person name="Jaffe D.B."/>
            <person name="Alvarez P."/>
            <person name="Brockman W."/>
            <person name="Butler J."/>
            <person name="Chin C."/>
            <person name="Gnerre S."/>
            <person name="Grabherr M."/>
            <person name="Kleber M."/>
            <person name="Mauceli E."/>
            <person name="MacCallum I."/>
        </authorList>
    </citation>
    <scope>NUCLEOTIDE SEQUENCE [LARGE SCALE GENOMIC DNA]</scope>
    <source>
        <strain evidence="3">Rob3c / Tucson 14021-0248.25</strain>
    </source>
</reference>
<dbReference type="SUPFAM" id="SSF51735">
    <property type="entry name" value="NAD(P)-binding Rossmann-fold domains"/>
    <property type="match status" value="1"/>
</dbReference>
<dbReference type="GO" id="GO:0016491">
    <property type="term" value="F:oxidoreductase activity"/>
    <property type="evidence" value="ECO:0007669"/>
    <property type="project" value="TreeGrafter"/>
</dbReference>
<protein>
    <submittedName>
        <fullName evidence="2">GM20389</fullName>
    </submittedName>
</protein>
<dbReference type="FunFam" id="3.40.50.720:FF:000622">
    <property type="entry name" value="D-beta-hydroxybutyrate dehydrogenase, mitochondrial"/>
    <property type="match status" value="1"/>
</dbReference>
<dbReference type="PANTHER" id="PTHR43313:SF50">
    <property type="entry name" value="GH26015P"/>
    <property type="match status" value="1"/>
</dbReference>
<accession>B4HNX4</accession>
<dbReference type="PhylomeDB" id="B4HNX4"/>
<dbReference type="EMBL" id="CH480816">
    <property type="protein sequence ID" value="EDW47489.1"/>
    <property type="molecule type" value="Genomic_DNA"/>
</dbReference>
<evidence type="ECO:0000313" key="2">
    <source>
        <dbReference type="EMBL" id="EDW47489.1"/>
    </source>
</evidence>
<sequence length="478" mass="53102">MQVFDNNMRRASRRASLRRGSISALPQKSHEIPWDIFERLFMPFLFCQAAAIVTSHLLHALDISSISTFAVFVWFALATVGAVLFYHFVKVDKSSELRGYHSWHVTGVLCLGTAYPYRTDGGQGCRCQDGIVLAIAGCLRRTQRDAQPDIKLVGATASEDCRPQTPDGFGSNSAVNPLCNVSASGKGVLITGCEAPLAWYLAKKLDDLGFTVYAGFNTPIEESDEAKILKEETSGRMKLLHLDVTSEKTILEAARYVSQHLPHGAEGLWSVVHCAHWIALGELEWIPFAVLRKSLDLNLLGSARLTQIFLPLVRRAHGRVIFLTSGLNRVPSPVRGIQCATQAAVDCFAACLRQEMRTRGVDVSVVAAGEFAPGNGWLNETELRDQAKQMWNQLSSEQKKTYGEDYYEAAMTSVEKYSRQAADIQPTLRVLIDAVTRTFPMARYTPVTSSERLQIFLAEHLAPSLYESLYGEQKKFVY</sequence>
<dbReference type="AlphaFoldDB" id="B4HNX4"/>
<gene>
    <name evidence="2" type="primary">Dsec\GM20389</name>
    <name evidence="2" type="ORF">Dsec_GM20389</name>
</gene>
<evidence type="ECO:0000313" key="3">
    <source>
        <dbReference type="Proteomes" id="UP000001292"/>
    </source>
</evidence>
<dbReference type="InterPro" id="IPR036291">
    <property type="entry name" value="NAD(P)-bd_dom_sf"/>
</dbReference>
<feature type="transmembrane region" description="Helical" evidence="1">
    <location>
        <begin position="66"/>
        <end position="89"/>
    </location>
</feature>
<keyword evidence="1" id="KW-1133">Transmembrane helix</keyword>
<name>B4HNX4_DROSE</name>
<proteinExistence type="predicted"/>
<keyword evidence="1" id="KW-0472">Membrane</keyword>
<dbReference type="PANTHER" id="PTHR43313">
    <property type="entry name" value="SHORT-CHAIN DEHYDROGENASE/REDUCTASE FAMILY 9C"/>
    <property type="match status" value="1"/>
</dbReference>
<organism evidence="3">
    <name type="scientific">Drosophila sechellia</name>
    <name type="common">Fruit fly</name>
    <dbReference type="NCBI Taxonomy" id="7238"/>
    <lineage>
        <taxon>Eukaryota</taxon>
        <taxon>Metazoa</taxon>
        <taxon>Ecdysozoa</taxon>
        <taxon>Arthropoda</taxon>
        <taxon>Hexapoda</taxon>
        <taxon>Insecta</taxon>
        <taxon>Pterygota</taxon>
        <taxon>Neoptera</taxon>
        <taxon>Endopterygota</taxon>
        <taxon>Diptera</taxon>
        <taxon>Brachycera</taxon>
        <taxon>Muscomorpha</taxon>
        <taxon>Ephydroidea</taxon>
        <taxon>Drosophilidae</taxon>
        <taxon>Drosophila</taxon>
        <taxon>Sophophora</taxon>
    </lineage>
</organism>
<dbReference type="HOGENOM" id="CLU_010194_2_0_1"/>
<evidence type="ECO:0000256" key="1">
    <source>
        <dbReference type="SAM" id="Phobius"/>
    </source>
</evidence>
<dbReference type="InterPro" id="IPR002347">
    <property type="entry name" value="SDR_fam"/>
</dbReference>
<dbReference type="GO" id="GO:0008202">
    <property type="term" value="P:steroid metabolic process"/>
    <property type="evidence" value="ECO:0007669"/>
    <property type="project" value="TreeGrafter"/>
</dbReference>
<dbReference type="STRING" id="7238.B4HNX4"/>
<dbReference type="Pfam" id="PF00106">
    <property type="entry name" value="adh_short"/>
    <property type="match status" value="1"/>
</dbReference>
<dbReference type="Gene3D" id="3.40.50.720">
    <property type="entry name" value="NAD(P)-binding Rossmann-like Domain"/>
    <property type="match status" value="1"/>
</dbReference>